<dbReference type="PANTHER" id="PTHR44755">
    <property type="entry name" value="NATRIURETIC PEPTIDE RECEPTOR 3-RELATED"/>
    <property type="match status" value="1"/>
</dbReference>
<reference evidence="8" key="1">
    <citation type="journal article" date="2023" name="Genome Biol. Evol.">
        <title>Long-read-based Genome Assembly of Drosophila gunungcola Reveals Fewer Chemosensory Genes in Flower-breeding Species.</title>
        <authorList>
            <person name="Negi A."/>
            <person name="Liao B.Y."/>
            <person name="Yeh S.D."/>
        </authorList>
    </citation>
    <scope>NUCLEOTIDE SEQUENCE</scope>
    <source>
        <strain evidence="8">Sukarami</strain>
    </source>
</reference>
<dbReference type="Pfam" id="PF01094">
    <property type="entry name" value="ANF_receptor"/>
    <property type="match status" value="1"/>
</dbReference>
<protein>
    <recommendedName>
        <fullName evidence="7">Receptor ligand binding region domain-containing protein</fullName>
    </recommendedName>
</protein>
<evidence type="ECO:0000313" key="8">
    <source>
        <dbReference type="EMBL" id="KAI8046865.1"/>
    </source>
</evidence>
<feature type="transmembrane region" description="Helical" evidence="6">
    <location>
        <begin position="49"/>
        <end position="65"/>
    </location>
</feature>
<dbReference type="Gene3D" id="3.40.50.2300">
    <property type="match status" value="1"/>
</dbReference>
<evidence type="ECO:0000256" key="5">
    <source>
        <dbReference type="SAM" id="MobiDB-lite"/>
    </source>
</evidence>
<evidence type="ECO:0000259" key="7">
    <source>
        <dbReference type="Pfam" id="PF01094"/>
    </source>
</evidence>
<accession>A0A9Q0BX06</accession>
<comment type="subcellular location">
    <subcellularLocation>
        <location evidence="1">Membrane</location>
    </subcellularLocation>
</comment>
<keyword evidence="9" id="KW-1185">Reference proteome</keyword>
<dbReference type="GO" id="GO:0016020">
    <property type="term" value="C:membrane"/>
    <property type="evidence" value="ECO:0007669"/>
    <property type="project" value="UniProtKB-SubCell"/>
</dbReference>
<evidence type="ECO:0000313" key="9">
    <source>
        <dbReference type="Proteomes" id="UP001059596"/>
    </source>
</evidence>
<comment type="caution">
    <text evidence="8">The sequence shown here is derived from an EMBL/GenBank/DDBJ whole genome shotgun (WGS) entry which is preliminary data.</text>
</comment>
<dbReference type="InterPro" id="IPR001828">
    <property type="entry name" value="ANF_lig-bd_rcpt"/>
</dbReference>
<dbReference type="GO" id="GO:0007165">
    <property type="term" value="P:signal transduction"/>
    <property type="evidence" value="ECO:0007669"/>
    <property type="project" value="TreeGrafter"/>
</dbReference>
<keyword evidence="4 6" id="KW-0472">Membrane</keyword>
<dbReference type="GO" id="GO:0017046">
    <property type="term" value="F:peptide hormone binding"/>
    <property type="evidence" value="ECO:0007669"/>
    <property type="project" value="TreeGrafter"/>
</dbReference>
<keyword evidence="3 6" id="KW-1133">Transmembrane helix</keyword>
<dbReference type="EMBL" id="JAMKOV010000001">
    <property type="protein sequence ID" value="KAI8046865.1"/>
    <property type="molecule type" value="Genomic_DNA"/>
</dbReference>
<dbReference type="PANTHER" id="PTHR44755:SF11">
    <property type="entry name" value="ATRIAL NATRIURETIC PEPTIDE RECEPTOR 3 ISOFORM X1"/>
    <property type="match status" value="1"/>
</dbReference>
<organism evidence="8 9">
    <name type="scientific">Drosophila gunungcola</name>
    <name type="common">fruit fly</name>
    <dbReference type="NCBI Taxonomy" id="103775"/>
    <lineage>
        <taxon>Eukaryota</taxon>
        <taxon>Metazoa</taxon>
        <taxon>Ecdysozoa</taxon>
        <taxon>Arthropoda</taxon>
        <taxon>Hexapoda</taxon>
        <taxon>Insecta</taxon>
        <taxon>Pterygota</taxon>
        <taxon>Neoptera</taxon>
        <taxon>Endopterygota</taxon>
        <taxon>Diptera</taxon>
        <taxon>Brachycera</taxon>
        <taxon>Muscomorpha</taxon>
        <taxon>Ephydroidea</taxon>
        <taxon>Drosophilidae</taxon>
        <taxon>Drosophila</taxon>
        <taxon>Sophophora</taxon>
    </lineage>
</organism>
<evidence type="ECO:0000256" key="1">
    <source>
        <dbReference type="ARBA" id="ARBA00004370"/>
    </source>
</evidence>
<evidence type="ECO:0000256" key="2">
    <source>
        <dbReference type="ARBA" id="ARBA00022692"/>
    </source>
</evidence>
<evidence type="ECO:0000256" key="6">
    <source>
        <dbReference type="SAM" id="Phobius"/>
    </source>
</evidence>
<dbReference type="GO" id="GO:0038023">
    <property type="term" value="F:signaling receptor activity"/>
    <property type="evidence" value="ECO:0007669"/>
    <property type="project" value="TreeGrafter"/>
</dbReference>
<dbReference type="InterPro" id="IPR028082">
    <property type="entry name" value="Peripla_BP_I"/>
</dbReference>
<feature type="compositionally biased region" description="Basic and acidic residues" evidence="5">
    <location>
        <begin position="320"/>
        <end position="349"/>
    </location>
</feature>
<sequence>MQISETNSQSRIGKQNGTGTRNGQSLGVIEVPVRRAIANSIQISRSDRLFLMFLLLLLFGLILGPKDCLARCREEPARECEAICDASGRNCTIRALVLLPDDNMYQASLPRVLPILKVAEQQIRTKALIPPHIDFEWLAHDTKCDASLGVIKAMDGIIKQCAQVIFGPVCDYSLAAVSRITKYFNSQGTPLISVGGSTYDFEQKKTDCNDEFYMLLRTGMLSFETISELTINVMKRHNWSHSIFYYERDGQRSVAGMHTCFLMMKSLGKQMRNENMTFAQFPLEPNLTNRTEEMRREIGNKHANPNIRYRNEDGIQNDSCRGEKAPEAGDKPSSEQQQRRTKPETESDI</sequence>
<evidence type="ECO:0000256" key="4">
    <source>
        <dbReference type="ARBA" id="ARBA00023136"/>
    </source>
</evidence>
<feature type="region of interest" description="Disordered" evidence="5">
    <location>
        <begin position="1"/>
        <end position="23"/>
    </location>
</feature>
<dbReference type="AlphaFoldDB" id="A0A9Q0BX06"/>
<dbReference type="Proteomes" id="UP001059596">
    <property type="component" value="Chromosome 3R"/>
</dbReference>
<dbReference type="SUPFAM" id="SSF53822">
    <property type="entry name" value="Periplasmic binding protein-like I"/>
    <property type="match status" value="1"/>
</dbReference>
<dbReference type="InterPro" id="IPR052612">
    <property type="entry name" value="ANP_Clearance_Receptor"/>
</dbReference>
<gene>
    <name evidence="8" type="ORF">M5D96_003081</name>
</gene>
<proteinExistence type="predicted"/>
<name>A0A9Q0BX06_9MUSC</name>
<evidence type="ECO:0000256" key="3">
    <source>
        <dbReference type="ARBA" id="ARBA00022989"/>
    </source>
</evidence>
<feature type="region of interest" description="Disordered" evidence="5">
    <location>
        <begin position="299"/>
        <end position="349"/>
    </location>
</feature>
<keyword evidence="2 6" id="KW-0812">Transmembrane</keyword>
<feature type="domain" description="Receptor ligand binding region" evidence="7">
    <location>
        <begin position="116"/>
        <end position="268"/>
    </location>
</feature>